<dbReference type="PANTHER" id="PTHR43415:SF3">
    <property type="entry name" value="GNAT-FAMILY ACETYLTRANSFERASE"/>
    <property type="match status" value="1"/>
</dbReference>
<dbReference type="GO" id="GO:0016747">
    <property type="term" value="F:acyltransferase activity, transferring groups other than amino-acyl groups"/>
    <property type="evidence" value="ECO:0007669"/>
    <property type="project" value="InterPro"/>
</dbReference>
<proteinExistence type="predicted"/>
<comment type="caution">
    <text evidence="2">The sequence shown here is derived from an EMBL/GenBank/DDBJ whole genome shotgun (WGS) entry which is preliminary data.</text>
</comment>
<accession>A0A6I2MEI7</accession>
<evidence type="ECO:0000259" key="1">
    <source>
        <dbReference type="PROSITE" id="PS51186"/>
    </source>
</evidence>
<name>A0A6I2MEI7_9BACI</name>
<organism evidence="2 3">
    <name type="scientific">Metabacillus idriensis</name>
    <dbReference type="NCBI Taxonomy" id="324768"/>
    <lineage>
        <taxon>Bacteria</taxon>
        <taxon>Bacillati</taxon>
        <taxon>Bacillota</taxon>
        <taxon>Bacilli</taxon>
        <taxon>Bacillales</taxon>
        <taxon>Bacillaceae</taxon>
        <taxon>Metabacillus</taxon>
    </lineage>
</organism>
<dbReference type="InterPro" id="IPR016181">
    <property type="entry name" value="Acyl_CoA_acyltransferase"/>
</dbReference>
<keyword evidence="3" id="KW-1185">Reference proteome</keyword>
<dbReference type="EMBL" id="WKKF01000016">
    <property type="protein sequence ID" value="MRX56750.1"/>
    <property type="molecule type" value="Genomic_DNA"/>
</dbReference>
<dbReference type="SUPFAM" id="SSF55729">
    <property type="entry name" value="Acyl-CoA N-acyltransferases (Nat)"/>
    <property type="match status" value="1"/>
</dbReference>
<dbReference type="AlphaFoldDB" id="A0A6I2MEI7"/>
<dbReference type="RefSeq" id="WP_070875277.1">
    <property type="nucleotide sequence ID" value="NZ_CAJGAA010000013.1"/>
</dbReference>
<dbReference type="Proteomes" id="UP000441585">
    <property type="component" value="Unassembled WGS sequence"/>
</dbReference>
<feature type="domain" description="N-acetyltransferase" evidence="1">
    <location>
        <begin position="15"/>
        <end position="178"/>
    </location>
</feature>
<reference evidence="2 3" key="1">
    <citation type="submission" date="2019-11" db="EMBL/GenBank/DDBJ databases">
        <title>Bacillus idriensis genome.</title>
        <authorList>
            <person name="Konopka E.N."/>
            <person name="Newman J.D."/>
        </authorList>
    </citation>
    <scope>NUCLEOTIDE SEQUENCE [LARGE SCALE GENOMIC DNA]</scope>
    <source>
        <strain evidence="2 3">DSM 19097</strain>
    </source>
</reference>
<evidence type="ECO:0000313" key="3">
    <source>
        <dbReference type="Proteomes" id="UP000441585"/>
    </source>
</evidence>
<keyword evidence="2" id="KW-0808">Transferase</keyword>
<gene>
    <name evidence="2" type="ORF">GJU41_22665</name>
</gene>
<protein>
    <submittedName>
        <fullName evidence="2">GNAT family N-acetyltransferase</fullName>
    </submittedName>
</protein>
<dbReference type="Gene3D" id="3.40.630.30">
    <property type="match status" value="1"/>
</dbReference>
<dbReference type="Pfam" id="PF13302">
    <property type="entry name" value="Acetyltransf_3"/>
    <property type="match status" value="1"/>
</dbReference>
<sequence length="196" mass="22845">MVDLSMKPVITGERVILRPFKADEDLPYIEECLKDPVVQKYTGSSDDYDREEVYKWYKSRHEQIERLDLAIIDQAQDVLVGEAVVNLYDEKQQSMNFRILIGPRGRDRGLGTEASRLIIDYVFKSTALNCLTLSVFAFNPRAMNVYEKLGFVTCSVDKNELEFEGEWIDSINMKLTREDWMKRGEMSTYERNCQNT</sequence>
<dbReference type="PROSITE" id="PS51186">
    <property type="entry name" value="GNAT"/>
    <property type="match status" value="1"/>
</dbReference>
<dbReference type="InterPro" id="IPR000182">
    <property type="entry name" value="GNAT_dom"/>
</dbReference>
<evidence type="ECO:0000313" key="2">
    <source>
        <dbReference type="EMBL" id="MRX56750.1"/>
    </source>
</evidence>
<dbReference type="PANTHER" id="PTHR43415">
    <property type="entry name" value="SPERMIDINE N(1)-ACETYLTRANSFERASE"/>
    <property type="match status" value="1"/>
</dbReference>